<dbReference type="InterPro" id="IPR044838">
    <property type="entry name" value="EGY1-like"/>
</dbReference>
<keyword evidence="9 10" id="KW-0472">Membrane</keyword>
<accession>A0A1J0AG53</accession>
<feature type="transmembrane region" description="Helical" evidence="10">
    <location>
        <begin position="335"/>
        <end position="353"/>
    </location>
</feature>
<keyword evidence="7" id="KW-0809">Transit peptide</keyword>
<feature type="transmembrane region" description="Helical" evidence="10">
    <location>
        <begin position="306"/>
        <end position="323"/>
    </location>
</feature>
<dbReference type="AlphaFoldDB" id="A0A1J0AG53"/>
<feature type="transmembrane region" description="Helical" evidence="10">
    <location>
        <begin position="242"/>
        <end position="259"/>
    </location>
</feature>
<dbReference type="PANTHER" id="PTHR31412">
    <property type="entry name" value="ZINC METALLOPROTEASE EGY1"/>
    <property type="match status" value="1"/>
</dbReference>
<feature type="transmembrane region" description="Helical" evidence="10">
    <location>
        <begin position="271"/>
        <end position="294"/>
    </location>
</feature>
<gene>
    <name evidence="12" type="ORF">GlitD10_2581</name>
</gene>
<dbReference type="PANTHER" id="PTHR31412:SF0">
    <property type="entry name" value="ZINC METALLOPROTEASE EGY1, CHLOROPLASTIC-RELATED"/>
    <property type="match status" value="1"/>
</dbReference>
<evidence type="ECO:0000256" key="1">
    <source>
        <dbReference type="ARBA" id="ARBA00001947"/>
    </source>
</evidence>
<dbReference type="CDD" id="cd06160">
    <property type="entry name" value="S2P-M50_like_2"/>
    <property type="match status" value="1"/>
</dbReference>
<feature type="domain" description="Peptidase M50" evidence="11">
    <location>
        <begin position="215"/>
        <end position="369"/>
    </location>
</feature>
<evidence type="ECO:0000313" key="13">
    <source>
        <dbReference type="Proteomes" id="UP000180235"/>
    </source>
</evidence>
<dbReference type="Pfam" id="PF02163">
    <property type="entry name" value="Peptidase_M50"/>
    <property type="match status" value="1"/>
</dbReference>
<feature type="transmembrane region" description="Helical" evidence="10">
    <location>
        <begin position="422"/>
        <end position="441"/>
    </location>
</feature>
<dbReference type="STRING" id="1188229.GlitD10_2581"/>
<dbReference type="OrthoDB" id="494312at2"/>
<keyword evidence="8 10" id="KW-1133">Transmembrane helix</keyword>
<comment type="similarity">
    <text evidence="3">Belongs to the peptidase M50B family.</text>
</comment>
<keyword evidence="4" id="KW-0645">Protease</keyword>
<dbReference type="GO" id="GO:0016020">
    <property type="term" value="C:membrane"/>
    <property type="evidence" value="ECO:0007669"/>
    <property type="project" value="UniProtKB-SubCell"/>
</dbReference>
<evidence type="ECO:0000256" key="7">
    <source>
        <dbReference type="ARBA" id="ARBA00022946"/>
    </source>
</evidence>
<keyword evidence="5 10" id="KW-0812">Transmembrane</keyword>
<evidence type="ECO:0000313" key="12">
    <source>
        <dbReference type="EMBL" id="APB34922.1"/>
    </source>
</evidence>
<name>A0A1J0AG53_9CYAN</name>
<feature type="transmembrane region" description="Helical" evidence="10">
    <location>
        <begin position="46"/>
        <end position="69"/>
    </location>
</feature>
<reference evidence="12 13" key="1">
    <citation type="submission" date="2016-10" db="EMBL/GenBank/DDBJ databases">
        <title>Description of Gloeomargarita lithophora gen. nov., sp. nov., a thylakoid-bearing basal-branching cyanobacterium with intracellular carbonates, and proposal for Gloeomargaritales ord. nov.</title>
        <authorList>
            <person name="Moreira D."/>
            <person name="Tavera R."/>
            <person name="Benzerara K."/>
            <person name="Skouri-Panet F."/>
            <person name="Couradeau E."/>
            <person name="Gerard E."/>
            <person name="Loussert C."/>
            <person name="Novelo E."/>
            <person name="Zivanovic Y."/>
            <person name="Lopez-Garcia P."/>
        </authorList>
    </citation>
    <scope>NUCLEOTIDE SEQUENCE [LARGE SCALE GENOMIC DNA]</scope>
    <source>
        <strain evidence="12 13">D10</strain>
    </source>
</reference>
<evidence type="ECO:0000256" key="3">
    <source>
        <dbReference type="ARBA" id="ARBA00007931"/>
    </source>
</evidence>
<evidence type="ECO:0000256" key="2">
    <source>
        <dbReference type="ARBA" id="ARBA00004141"/>
    </source>
</evidence>
<sequence>MEYKWEPAVLTGGVLLVLMGGWWRLQMLSLDRRLAWGQWFLLALPWGLWLGLIGLGIAVNFTVILWMLVMTQLGYVALGRWRRGLPVPVVLDVTPTEAAGTPFLGLAALRELFGWEHFFATELRPYRGGAIVVGNLRGNPAQVHRELTAKLQNRFGDEAYRLFLVADGQGRPTVVILPTAEVETEPVPWWRGLSLGLLGFTLLTCWQIAPPWGLLMGLVLLAHEGGHRWQAGRYGVRLLWPLWVPTAELGAFGGITRFATAVPHRTALWDIAAAGPGVGALVSGMLLLVGLGLSPTGDGVPVEPEWLQTSLLVGGLARLVLGAELQEPLVRLHPLVTVGWAGLVVTALNFLPVGCLDGGRMVQAVYGEKVLRATTLVTLVVLGCLGLGQPVLLSWGVLILFIQRRPERPNLEDITEPDDRRAFLTLGVLLLTLLVLLPWQAGLWGALGWGG</sequence>
<keyword evidence="13" id="KW-1185">Reference proteome</keyword>
<evidence type="ECO:0000256" key="10">
    <source>
        <dbReference type="SAM" id="Phobius"/>
    </source>
</evidence>
<evidence type="ECO:0000256" key="8">
    <source>
        <dbReference type="ARBA" id="ARBA00022989"/>
    </source>
</evidence>
<evidence type="ECO:0000256" key="5">
    <source>
        <dbReference type="ARBA" id="ARBA00022692"/>
    </source>
</evidence>
<keyword evidence="6" id="KW-0378">Hydrolase</keyword>
<organism evidence="12 13">
    <name type="scientific">Gloeomargarita lithophora Alchichica-D10</name>
    <dbReference type="NCBI Taxonomy" id="1188229"/>
    <lineage>
        <taxon>Bacteria</taxon>
        <taxon>Bacillati</taxon>
        <taxon>Cyanobacteriota</taxon>
        <taxon>Cyanophyceae</taxon>
        <taxon>Gloeomargaritales</taxon>
        <taxon>Gloeomargaritaceae</taxon>
        <taxon>Gloeomargarita</taxon>
    </lineage>
</organism>
<proteinExistence type="inferred from homology"/>
<evidence type="ECO:0000256" key="9">
    <source>
        <dbReference type="ARBA" id="ARBA00023136"/>
    </source>
</evidence>
<feature type="transmembrane region" description="Helical" evidence="10">
    <location>
        <begin position="7"/>
        <end position="26"/>
    </location>
</feature>
<evidence type="ECO:0000259" key="11">
    <source>
        <dbReference type="Pfam" id="PF02163"/>
    </source>
</evidence>
<evidence type="ECO:0000256" key="4">
    <source>
        <dbReference type="ARBA" id="ARBA00022670"/>
    </source>
</evidence>
<comment type="subcellular location">
    <subcellularLocation>
        <location evidence="2">Membrane</location>
        <topology evidence="2">Multi-pass membrane protein</topology>
    </subcellularLocation>
</comment>
<feature type="transmembrane region" description="Helical" evidence="10">
    <location>
        <begin position="197"/>
        <end position="222"/>
    </location>
</feature>
<dbReference type="EMBL" id="CP017675">
    <property type="protein sequence ID" value="APB34922.1"/>
    <property type="molecule type" value="Genomic_DNA"/>
</dbReference>
<protein>
    <submittedName>
        <fullName evidence="12">Peptidase M50</fullName>
    </submittedName>
</protein>
<dbReference type="GO" id="GO:0006508">
    <property type="term" value="P:proteolysis"/>
    <property type="evidence" value="ECO:0007669"/>
    <property type="project" value="UniProtKB-KW"/>
</dbReference>
<dbReference type="InterPro" id="IPR008915">
    <property type="entry name" value="Peptidase_M50"/>
</dbReference>
<dbReference type="RefSeq" id="WP_157776264.1">
    <property type="nucleotide sequence ID" value="NZ_CP017675.1"/>
</dbReference>
<comment type="cofactor">
    <cofactor evidence="1">
        <name>Zn(2+)</name>
        <dbReference type="ChEBI" id="CHEBI:29105"/>
    </cofactor>
</comment>
<evidence type="ECO:0000256" key="6">
    <source>
        <dbReference type="ARBA" id="ARBA00022801"/>
    </source>
</evidence>
<dbReference type="KEGG" id="glt:GlitD10_2581"/>
<dbReference type="Proteomes" id="UP000180235">
    <property type="component" value="Chromosome"/>
</dbReference>
<feature type="transmembrane region" description="Helical" evidence="10">
    <location>
        <begin position="373"/>
        <end position="401"/>
    </location>
</feature>
<dbReference type="GO" id="GO:0008233">
    <property type="term" value="F:peptidase activity"/>
    <property type="evidence" value="ECO:0007669"/>
    <property type="project" value="UniProtKB-KW"/>
</dbReference>